<dbReference type="EMBL" id="UINC01119274">
    <property type="protein sequence ID" value="SVC92977.1"/>
    <property type="molecule type" value="Genomic_DNA"/>
</dbReference>
<evidence type="ECO:0000313" key="1">
    <source>
        <dbReference type="EMBL" id="SVC92977.1"/>
    </source>
</evidence>
<proteinExistence type="predicted"/>
<name>A0A382R752_9ZZZZ</name>
<dbReference type="AlphaFoldDB" id="A0A382R752"/>
<protein>
    <submittedName>
        <fullName evidence="1">Uncharacterized protein</fullName>
    </submittedName>
</protein>
<reference evidence="1" key="1">
    <citation type="submission" date="2018-05" db="EMBL/GenBank/DDBJ databases">
        <authorList>
            <person name="Lanie J.A."/>
            <person name="Ng W.-L."/>
            <person name="Kazmierczak K.M."/>
            <person name="Andrzejewski T.M."/>
            <person name="Davidsen T.M."/>
            <person name="Wayne K.J."/>
            <person name="Tettelin H."/>
            <person name="Glass J.I."/>
            <person name="Rusch D."/>
            <person name="Podicherti R."/>
            <person name="Tsui H.-C.T."/>
            <person name="Winkler M.E."/>
        </authorList>
    </citation>
    <scope>NUCLEOTIDE SEQUENCE</scope>
</reference>
<gene>
    <name evidence="1" type="ORF">METZ01_LOCUS345831</name>
</gene>
<organism evidence="1">
    <name type="scientific">marine metagenome</name>
    <dbReference type="NCBI Taxonomy" id="408172"/>
    <lineage>
        <taxon>unclassified sequences</taxon>
        <taxon>metagenomes</taxon>
        <taxon>ecological metagenomes</taxon>
    </lineage>
</organism>
<feature type="non-terminal residue" evidence="1">
    <location>
        <position position="34"/>
    </location>
</feature>
<accession>A0A382R752</accession>
<sequence>MKHRHPILSSTASLLLLVQLVVFGALPCPAGACA</sequence>